<feature type="domain" description="Transposase MuDR plant" evidence="2">
    <location>
        <begin position="151"/>
        <end position="208"/>
    </location>
</feature>
<feature type="domain" description="MULE transposase" evidence="3">
    <location>
        <begin position="289"/>
        <end position="380"/>
    </location>
</feature>
<dbReference type="PANTHER" id="PTHR31973:SF187">
    <property type="entry name" value="MUTATOR TRANSPOSASE MUDRA PROTEIN"/>
    <property type="match status" value="1"/>
</dbReference>
<dbReference type="AlphaFoldDB" id="A0A438CTB7"/>
<gene>
    <name evidence="4" type="ORF">CK203_086130</name>
</gene>
<sequence>MPPRRAVSSQNSQANDDVPPVEGLPPVSAEGIYRYLGTLADPRPCITKFNYEPLERSDVVEWNMNGYAIDDDYHVLDTNLTSNVQVIENRDSSNKATQIMEIHSIMNIKDGLMNDVPTMIEEVSNNDQDMSRIGTSDCGTNDDHIEEKQIYSSKKEVQKKLYIIALKEKFEFRTIKSTTKLLVLQCVDNECKWRFRATKLGSSNFFQVMKYHPTHTCRLEMMSRDNRHTSSWGSSEESYGVLPSYCYMLEQKNSGTITDIITNVDNQFKYLFMAFGACISGFRTSIRPVIAIDGTFLKSKYLGTFFVAASKDGNNQIYPLPFGIGDSENDASWEWFLTKLYDVIGHVDDLVVVSDRYGSNEKTVQKLYPHARHGVCTYPLGQNLKTKFKKVVVHKLFHDVAHAYRMSDFDTIFGIVECMNVVLKDARDLPVVRMVEELRNLLQIWFSNRQQQALSMKFELTTWADMELRLRFNKSSGYEVESINSWEFNVKYVGIWKHVMLYSMLSILYEELAYIFILKVYISY</sequence>
<dbReference type="Pfam" id="PF03108">
    <property type="entry name" value="DBD_Tnp_Mut"/>
    <property type="match status" value="1"/>
</dbReference>
<comment type="caution">
    <text evidence="4">The sequence shown here is derived from an EMBL/GenBank/DDBJ whole genome shotgun (WGS) entry which is preliminary data.</text>
</comment>
<dbReference type="Pfam" id="PF10551">
    <property type="entry name" value="MULE"/>
    <property type="match status" value="1"/>
</dbReference>
<evidence type="ECO:0000259" key="2">
    <source>
        <dbReference type="Pfam" id="PF03108"/>
    </source>
</evidence>
<reference evidence="4 5" key="1">
    <citation type="journal article" date="2018" name="PLoS Genet.">
        <title>Population sequencing reveals clonal diversity and ancestral inbreeding in the grapevine cultivar Chardonnay.</title>
        <authorList>
            <person name="Roach M.J."/>
            <person name="Johnson D.L."/>
            <person name="Bohlmann J."/>
            <person name="van Vuuren H.J."/>
            <person name="Jones S.J."/>
            <person name="Pretorius I.S."/>
            <person name="Schmidt S.A."/>
            <person name="Borneman A.R."/>
        </authorList>
    </citation>
    <scope>NUCLEOTIDE SEQUENCE [LARGE SCALE GENOMIC DNA]</scope>
    <source>
        <strain evidence="5">cv. Chardonnay</strain>
        <tissue evidence="4">Leaf</tissue>
    </source>
</reference>
<evidence type="ECO:0000313" key="4">
    <source>
        <dbReference type="EMBL" id="RVW26440.1"/>
    </source>
</evidence>
<name>A0A438CTB7_VITVI</name>
<organism evidence="4 5">
    <name type="scientific">Vitis vinifera</name>
    <name type="common">Grape</name>
    <dbReference type="NCBI Taxonomy" id="29760"/>
    <lineage>
        <taxon>Eukaryota</taxon>
        <taxon>Viridiplantae</taxon>
        <taxon>Streptophyta</taxon>
        <taxon>Embryophyta</taxon>
        <taxon>Tracheophyta</taxon>
        <taxon>Spermatophyta</taxon>
        <taxon>Magnoliopsida</taxon>
        <taxon>eudicotyledons</taxon>
        <taxon>Gunneridae</taxon>
        <taxon>Pentapetalae</taxon>
        <taxon>rosids</taxon>
        <taxon>Vitales</taxon>
        <taxon>Vitaceae</taxon>
        <taxon>Viteae</taxon>
        <taxon>Vitis</taxon>
    </lineage>
</organism>
<evidence type="ECO:0000313" key="5">
    <source>
        <dbReference type="Proteomes" id="UP000288805"/>
    </source>
</evidence>
<proteinExistence type="predicted"/>
<accession>A0A438CTB7</accession>
<evidence type="ECO:0000259" key="3">
    <source>
        <dbReference type="Pfam" id="PF10551"/>
    </source>
</evidence>
<dbReference type="Proteomes" id="UP000288805">
    <property type="component" value="Unassembled WGS sequence"/>
</dbReference>
<evidence type="ECO:0000256" key="1">
    <source>
        <dbReference type="SAM" id="MobiDB-lite"/>
    </source>
</evidence>
<dbReference type="InterPro" id="IPR018289">
    <property type="entry name" value="MULE_transposase_dom"/>
</dbReference>
<dbReference type="EMBL" id="QGNW01002010">
    <property type="protein sequence ID" value="RVW26440.1"/>
    <property type="molecule type" value="Genomic_DNA"/>
</dbReference>
<dbReference type="InterPro" id="IPR004332">
    <property type="entry name" value="Transposase_MuDR"/>
</dbReference>
<dbReference type="PANTHER" id="PTHR31973">
    <property type="entry name" value="POLYPROTEIN, PUTATIVE-RELATED"/>
    <property type="match status" value="1"/>
</dbReference>
<evidence type="ECO:0008006" key="6">
    <source>
        <dbReference type="Google" id="ProtNLM"/>
    </source>
</evidence>
<feature type="region of interest" description="Disordered" evidence="1">
    <location>
        <begin position="1"/>
        <end position="25"/>
    </location>
</feature>
<protein>
    <recommendedName>
        <fullName evidence="6">Transposase MuDR plant domain-containing protein</fullName>
    </recommendedName>
</protein>